<dbReference type="Proteomes" id="UP000199184">
    <property type="component" value="Unassembled WGS sequence"/>
</dbReference>
<reference evidence="2" key="1">
    <citation type="submission" date="2016-08" db="EMBL/GenBank/DDBJ databases">
        <authorList>
            <person name="Varghese N."/>
            <person name="Submissions Spin"/>
        </authorList>
    </citation>
    <scope>NUCLEOTIDE SEQUENCE [LARGE SCALE GENOMIC DNA]</scope>
    <source>
        <strain evidence="2">ERR11</strain>
    </source>
</reference>
<organism evidence="1 2">
    <name type="scientific">Bradyrhizobium shewense</name>
    <dbReference type="NCBI Taxonomy" id="1761772"/>
    <lineage>
        <taxon>Bacteria</taxon>
        <taxon>Pseudomonadati</taxon>
        <taxon>Pseudomonadota</taxon>
        <taxon>Alphaproteobacteria</taxon>
        <taxon>Hyphomicrobiales</taxon>
        <taxon>Nitrobacteraceae</taxon>
        <taxon>Bradyrhizobium</taxon>
    </lineage>
</organism>
<keyword evidence="2" id="KW-1185">Reference proteome</keyword>
<accession>A0A1C3VV40</accession>
<dbReference type="AlphaFoldDB" id="A0A1C3VV40"/>
<sequence length="210" mass="22534">MSVSMASTDPNHSLNPHSDRLRELAALIHPGRFAGHLDGLLSAATVLQLQKTPRLQQRLVELLMGSELVSHGTDWGRDVLLGHDPRRAALLAGSIWHARSVLKLVSKHDVAILIENIGAEAHAFAIRHLSSAVATTSIDDPQKLASQIEHDGCACLGAWLKDATELDRVRVLFRLPVGTTAESPAAEHHNSAGQLLSLVVAHLATEEPAA</sequence>
<gene>
    <name evidence="1" type="ORF">GA0061098_1005307</name>
</gene>
<dbReference type="EMBL" id="FMAI01000005">
    <property type="protein sequence ID" value="SCB31601.1"/>
    <property type="molecule type" value="Genomic_DNA"/>
</dbReference>
<proteinExistence type="predicted"/>
<name>A0A1C3VV40_9BRAD</name>
<evidence type="ECO:0000313" key="2">
    <source>
        <dbReference type="Proteomes" id="UP000199184"/>
    </source>
</evidence>
<protein>
    <submittedName>
        <fullName evidence="1">Nodulation protein NolU</fullName>
    </submittedName>
</protein>
<dbReference type="RefSeq" id="WP_165637314.1">
    <property type="nucleotide sequence ID" value="NZ_FMAI01000005.1"/>
</dbReference>
<evidence type="ECO:0000313" key="1">
    <source>
        <dbReference type="EMBL" id="SCB31601.1"/>
    </source>
</evidence>